<accession>A0A6A1V7X3</accession>
<dbReference type="PANTHER" id="PTHR48173">
    <property type="entry name" value="GNK2-HOMOLOGOUS DOMAIN-CONTAINING PROTEIN"/>
    <property type="match status" value="1"/>
</dbReference>
<dbReference type="Pfam" id="PF06101">
    <property type="entry name" value="Vps62"/>
    <property type="match status" value="1"/>
</dbReference>
<dbReference type="AlphaFoldDB" id="A0A6A1V7X3"/>
<dbReference type="InterPro" id="IPR009291">
    <property type="entry name" value="Vps62"/>
</dbReference>
<evidence type="ECO:0000313" key="2">
    <source>
        <dbReference type="Proteomes" id="UP000516437"/>
    </source>
</evidence>
<evidence type="ECO:0008006" key="3">
    <source>
        <dbReference type="Google" id="ProtNLM"/>
    </source>
</evidence>
<dbReference type="EMBL" id="RXIC02000024">
    <property type="protein sequence ID" value="KAB1208781.1"/>
    <property type="molecule type" value="Genomic_DNA"/>
</dbReference>
<evidence type="ECO:0000313" key="1">
    <source>
        <dbReference type="EMBL" id="KAB1208781.1"/>
    </source>
</evidence>
<name>A0A6A1V7X3_9ROSI</name>
<comment type="caution">
    <text evidence="1">The sequence shown here is derived from an EMBL/GenBank/DDBJ whole genome shotgun (WGS) entry which is preliminary data.</text>
</comment>
<gene>
    <name evidence="1" type="ORF">CJ030_MR6G006799</name>
</gene>
<keyword evidence="2" id="KW-1185">Reference proteome</keyword>
<protein>
    <recommendedName>
        <fullName evidence="3">Vacuolar protein sorting-associated protein 62</fullName>
    </recommendedName>
</protein>
<dbReference type="PANTHER" id="PTHR48173:SF1">
    <property type="entry name" value="VACUOLAR PROTEIN SORTING-ASSOCIATED PROTEIN 62"/>
    <property type="match status" value="1"/>
</dbReference>
<dbReference type="OrthoDB" id="188042at2759"/>
<reference evidence="1 2" key="1">
    <citation type="journal article" date="2019" name="Plant Biotechnol. J.">
        <title>The red bayberry genome and genetic basis of sex determination.</title>
        <authorList>
            <person name="Jia H.M."/>
            <person name="Jia H.J."/>
            <person name="Cai Q.L."/>
            <person name="Wang Y."/>
            <person name="Zhao H.B."/>
            <person name="Yang W.F."/>
            <person name="Wang G.Y."/>
            <person name="Li Y.H."/>
            <person name="Zhan D.L."/>
            <person name="Shen Y.T."/>
            <person name="Niu Q.F."/>
            <person name="Chang L."/>
            <person name="Qiu J."/>
            <person name="Zhao L."/>
            <person name="Xie H.B."/>
            <person name="Fu W.Y."/>
            <person name="Jin J."/>
            <person name="Li X.W."/>
            <person name="Jiao Y."/>
            <person name="Zhou C.C."/>
            <person name="Tu T."/>
            <person name="Chai C.Y."/>
            <person name="Gao J.L."/>
            <person name="Fan L.J."/>
            <person name="van de Weg E."/>
            <person name="Wang J.Y."/>
            <person name="Gao Z.S."/>
        </authorList>
    </citation>
    <scope>NUCLEOTIDE SEQUENCE [LARGE SCALE GENOMIC DNA]</scope>
    <source>
        <tissue evidence="1">Leaves</tissue>
    </source>
</reference>
<proteinExistence type="predicted"/>
<dbReference type="Proteomes" id="UP000516437">
    <property type="component" value="Chromosome 6"/>
</dbReference>
<sequence length="604" mass="67538">MLGGLRTHLPLSAFGALKIKSLLAIFFKVLQYVREFLAMMFGCGCFFWQTASDFSPPPEPKPFSLPAPIPKWPGGGSFASGKINLGELEVVEISRFELIWNYNQGPQEKKGVTFYKPLGIPDGFYCLGHYCQPNGQPLRGFVLVAREVGTTHASDPDKPPALLEPVDYSLVWTPDDGSEEKYGGSGYVWLPQPPEGYKSTGYLVTNTPNKPELDEVRCVRADLTDKCEIYHLILDAISKFPNIPFRVWDTRPHYRGMLGRGVPVGTFFCSSYWGAVAELPIACLKNLNPTLPAMPNHDQVHALIHHYGPTVFFHPAEIFLPSSITWFFKNGALLYRAGILYGEPIEANGSNLPGGGRNDRKFWIDLPADDRRESVKLGNLESAKLYIHVKPALGGTFTDIAMWVFCPFNGPATLKIGLVNIALTKIGEHVGDWEHFTLRISNFTGELWSIYFAQHSSGEWVDAYDLEYIEGNKAIVYSSKSGHASYPHPGNYLQGSTKLGIGVRNDCARSNLYVDSSVHYQLVAAEYLGHGVVTEPFWLQFMRDWGPTIIYESRIELDKIINLLPVMLRYSVENIFDKLPLELYGEAGPTGPKEKKNWVGDEKD</sequence>
<organism evidence="1 2">
    <name type="scientific">Morella rubra</name>
    <name type="common">Chinese bayberry</name>
    <dbReference type="NCBI Taxonomy" id="262757"/>
    <lineage>
        <taxon>Eukaryota</taxon>
        <taxon>Viridiplantae</taxon>
        <taxon>Streptophyta</taxon>
        <taxon>Embryophyta</taxon>
        <taxon>Tracheophyta</taxon>
        <taxon>Spermatophyta</taxon>
        <taxon>Magnoliopsida</taxon>
        <taxon>eudicotyledons</taxon>
        <taxon>Gunneridae</taxon>
        <taxon>Pentapetalae</taxon>
        <taxon>rosids</taxon>
        <taxon>fabids</taxon>
        <taxon>Fagales</taxon>
        <taxon>Myricaceae</taxon>
        <taxon>Morella</taxon>
    </lineage>
</organism>